<proteinExistence type="predicted"/>
<keyword evidence="1" id="KW-0496">Mitochondrion</keyword>
<gene>
    <name evidence="1" type="ORF">ABT39_MTgene2677</name>
</gene>
<comment type="caution">
    <text evidence="1">The sequence shown here is derived from an EMBL/GenBank/DDBJ whole genome shotgun (WGS) entry which is preliminary data.</text>
</comment>
<name>A0A117NFK7_PICGL</name>
<geneLocation type="mitochondrion" evidence="1"/>
<dbReference type="AlphaFoldDB" id="A0A117NFK7"/>
<accession>A0A117NFK7</accession>
<evidence type="ECO:0000313" key="1">
    <source>
        <dbReference type="EMBL" id="KUM45410.1"/>
    </source>
</evidence>
<sequence length="101" mass="11644">MLYEARPKRLYLLNVKPFPCRLLTLFHSSLGNALSLALICLIHLSTALVARLTAIQPGRLLDEERRSSWSLTRTIPTRLFCVVLRVVLRRLLKKYLPSINM</sequence>
<reference evidence="1" key="1">
    <citation type="journal article" date="2015" name="Genome Biol. Evol.">
        <title>Organellar Genomes of White Spruce (Picea glauca): Assembly and Annotation.</title>
        <authorList>
            <person name="Jackman S.D."/>
            <person name="Warren R.L."/>
            <person name="Gibb E.A."/>
            <person name="Vandervalk B.P."/>
            <person name="Mohamadi H."/>
            <person name="Chu J."/>
            <person name="Raymond A."/>
            <person name="Pleasance S."/>
            <person name="Coope R."/>
            <person name="Wildung M.R."/>
            <person name="Ritland C.E."/>
            <person name="Bousquet J."/>
            <person name="Jones S.J."/>
            <person name="Bohlmann J."/>
            <person name="Birol I."/>
        </authorList>
    </citation>
    <scope>NUCLEOTIDE SEQUENCE [LARGE SCALE GENOMIC DNA]</scope>
    <source>
        <tissue evidence="1">Flushing bud</tissue>
    </source>
</reference>
<organism evidence="1">
    <name type="scientific">Picea glauca</name>
    <name type="common">White spruce</name>
    <name type="synonym">Pinus glauca</name>
    <dbReference type="NCBI Taxonomy" id="3330"/>
    <lineage>
        <taxon>Eukaryota</taxon>
        <taxon>Viridiplantae</taxon>
        <taxon>Streptophyta</taxon>
        <taxon>Embryophyta</taxon>
        <taxon>Tracheophyta</taxon>
        <taxon>Spermatophyta</taxon>
        <taxon>Pinopsida</taxon>
        <taxon>Pinidae</taxon>
        <taxon>Conifers I</taxon>
        <taxon>Pinales</taxon>
        <taxon>Pinaceae</taxon>
        <taxon>Picea</taxon>
    </lineage>
</organism>
<dbReference type="EMBL" id="LKAM01000019">
    <property type="protein sequence ID" value="KUM45410.1"/>
    <property type="molecule type" value="Genomic_DNA"/>
</dbReference>
<protein>
    <submittedName>
        <fullName evidence="1">Uncharacterized protein</fullName>
    </submittedName>
</protein>